<comment type="function">
    <text evidence="15">Plays a critical role in recombination and DNA repair. Helps process Holliday junction intermediates to mature products by catalyzing branch migration. Has replication fork regression activity, unwinds stalled or blocked replication forks to make a HJ that can be resolved. Has a DNA unwinding activity characteristic of a DNA helicase with 3'-5' polarity.</text>
</comment>
<dbReference type="InterPro" id="IPR011545">
    <property type="entry name" value="DEAD/DEAH_box_helicase_dom"/>
</dbReference>
<dbReference type="SUPFAM" id="SSF52540">
    <property type="entry name" value="P-loop containing nucleoside triphosphate hydrolases"/>
    <property type="match status" value="2"/>
</dbReference>
<dbReference type="InterPro" id="IPR004609">
    <property type="entry name" value="ATP-dep_DNA_helicase_RecG"/>
</dbReference>
<dbReference type="Proteomes" id="UP001154420">
    <property type="component" value="Unassembled WGS sequence"/>
</dbReference>
<dbReference type="PANTHER" id="PTHR47964:SF1">
    <property type="entry name" value="ATP-DEPENDENT DNA HELICASE HOMOLOG RECG, CHLOROPLASTIC"/>
    <property type="match status" value="1"/>
</dbReference>
<accession>A0A9X5BCH7</accession>
<dbReference type="Pfam" id="PF19833">
    <property type="entry name" value="RecG_dom3_C"/>
    <property type="match status" value="1"/>
</dbReference>
<dbReference type="InterPro" id="IPR012340">
    <property type="entry name" value="NA-bd_OB-fold"/>
</dbReference>
<comment type="caution">
    <text evidence="18">The sequence shown here is derived from an EMBL/GenBank/DDBJ whole genome shotgun (WGS) entry which is preliminary data.</text>
</comment>
<dbReference type="GO" id="GO:0006281">
    <property type="term" value="P:DNA repair"/>
    <property type="evidence" value="ECO:0007669"/>
    <property type="project" value="UniProtKB-UniRule"/>
</dbReference>
<feature type="domain" description="Helicase ATP-binding" evidence="16">
    <location>
        <begin position="270"/>
        <end position="433"/>
    </location>
</feature>
<dbReference type="NCBIfam" id="NF008165">
    <property type="entry name" value="PRK10917.1-3"/>
    <property type="match status" value="1"/>
</dbReference>
<dbReference type="GO" id="GO:0043138">
    <property type="term" value="F:3'-5' DNA helicase activity"/>
    <property type="evidence" value="ECO:0007669"/>
    <property type="project" value="UniProtKB-EC"/>
</dbReference>
<dbReference type="GO" id="GO:0005524">
    <property type="term" value="F:ATP binding"/>
    <property type="evidence" value="ECO:0007669"/>
    <property type="project" value="UniProtKB-KW"/>
</dbReference>
<dbReference type="CDD" id="cd17992">
    <property type="entry name" value="DEXHc_RecG"/>
    <property type="match status" value="1"/>
</dbReference>
<evidence type="ECO:0000256" key="5">
    <source>
        <dbReference type="ARBA" id="ARBA00022801"/>
    </source>
</evidence>
<dbReference type="Pfam" id="PF17191">
    <property type="entry name" value="RecG_wedge"/>
    <property type="match status" value="1"/>
</dbReference>
<evidence type="ECO:0000256" key="8">
    <source>
        <dbReference type="ARBA" id="ARBA00023125"/>
    </source>
</evidence>
<dbReference type="GO" id="GO:0003677">
    <property type="term" value="F:DNA binding"/>
    <property type="evidence" value="ECO:0007669"/>
    <property type="project" value="UniProtKB-KW"/>
</dbReference>
<dbReference type="InterPro" id="IPR001650">
    <property type="entry name" value="Helicase_C-like"/>
</dbReference>
<evidence type="ECO:0000313" key="19">
    <source>
        <dbReference type="Proteomes" id="UP001154420"/>
    </source>
</evidence>
<evidence type="ECO:0000256" key="9">
    <source>
        <dbReference type="ARBA" id="ARBA00023172"/>
    </source>
</evidence>
<proteinExistence type="inferred from homology"/>
<dbReference type="NCBIfam" id="NF008168">
    <property type="entry name" value="PRK10917.2-2"/>
    <property type="match status" value="1"/>
</dbReference>
<keyword evidence="6 15" id="KW-0347">Helicase</keyword>
<keyword evidence="11" id="KW-0413">Isomerase</keyword>
<protein>
    <recommendedName>
        <fullName evidence="2 15">ATP-dependent DNA helicase RecG</fullName>
        <ecNumber evidence="13 15">5.6.2.4</ecNumber>
    </recommendedName>
</protein>
<evidence type="ECO:0000256" key="1">
    <source>
        <dbReference type="ARBA" id="ARBA00007504"/>
    </source>
</evidence>
<dbReference type="NCBIfam" id="TIGR00643">
    <property type="entry name" value="recG"/>
    <property type="match status" value="1"/>
</dbReference>
<evidence type="ECO:0000256" key="14">
    <source>
        <dbReference type="ARBA" id="ARBA00048988"/>
    </source>
</evidence>
<dbReference type="Gene3D" id="3.40.50.300">
    <property type="entry name" value="P-loop containing nucleotide triphosphate hydrolases"/>
    <property type="match status" value="2"/>
</dbReference>
<keyword evidence="3 15" id="KW-0547">Nucleotide-binding</keyword>
<dbReference type="GO" id="GO:0006310">
    <property type="term" value="P:DNA recombination"/>
    <property type="evidence" value="ECO:0007669"/>
    <property type="project" value="UniProtKB-UniRule"/>
</dbReference>
<evidence type="ECO:0000256" key="13">
    <source>
        <dbReference type="ARBA" id="ARBA00034808"/>
    </source>
</evidence>
<evidence type="ECO:0000256" key="15">
    <source>
        <dbReference type="RuleBase" id="RU363016"/>
    </source>
</evidence>
<dbReference type="EMBL" id="QZDT01000002">
    <property type="protein sequence ID" value="NBJ91489.1"/>
    <property type="molecule type" value="Genomic_DNA"/>
</dbReference>
<keyword evidence="8" id="KW-0238">DNA-binding</keyword>
<evidence type="ECO:0000256" key="3">
    <source>
        <dbReference type="ARBA" id="ARBA00022741"/>
    </source>
</evidence>
<dbReference type="InterPro" id="IPR027417">
    <property type="entry name" value="P-loop_NTPase"/>
</dbReference>
<dbReference type="PROSITE" id="PS51192">
    <property type="entry name" value="HELICASE_ATP_BIND_1"/>
    <property type="match status" value="1"/>
</dbReference>
<dbReference type="OrthoDB" id="9804325at2"/>
<evidence type="ECO:0000256" key="4">
    <source>
        <dbReference type="ARBA" id="ARBA00022763"/>
    </source>
</evidence>
<dbReference type="Pfam" id="PF00270">
    <property type="entry name" value="DEAD"/>
    <property type="match status" value="1"/>
</dbReference>
<evidence type="ECO:0000256" key="7">
    <source>
        <dbReference type="ARBA" id="ARBA00022840"/>
    </source>
</evidence>
<dbReference type="Gene3D" id="2.40.50.140">
    <property type="entry name" value="Nucleic acid-binding proteins"/>
    <property type="match status" value="1"/>
</dbReference>
<keyword evidence="19" id="KW-1185">Reference proteome</keyword>
<comment type="catalytic activity">
    <reaction evidence="14 15">
        <text>ATP + H2O = ADP + phosphate + H(+)</text>
        <dbReference type="Rhea" id="RHEA:13065"/>
        <dbReference type="ChEBI" id="CHEBI:15377"/>
        <dbReference type="ChEBI" id="CHEBI:15378"/>
        <dbReference type="ChEBI" id="CHEBI:30616"/>
        <dbReference type="ChEBI" id="CHEBI:43474"/>
        <dbReference type="ChEBI" id="CHEBI:456216"/>
        <dbReference type="EC" id="5.6.2.4"/>
    </reaction>
</comment>
<keyword evidence="4 15" id="KW-0227">DNA damage</keyword>
<evidence type="ECO:0000259" key="17">
    <source>
        <dbReference type="PROSITE" id="PS51194"/>
    </source>
</evidence>
<dbReference type="InterPro" id="IPR014001">
    <property type="entry name" value="Helicase_ATP-bd"/>
</dbReference>
<evidence type="ECO:0000259" key="16">
    <source>
        <dbReference type="PROSITE" id="PS51192"/>
    </source>
</evidence>
<dbReference type="GO" id="GO:0016787">
    <property type="term" value="F:hydrolase activity"/>
    <property type="evidence" value="ECO:0007669"/>
    <property type="project" value="UniProtKB-KW"/>
</dbReference>
<gene>
    <name evidence="18" type="primary">recG</name>
    <name evidence="18" type="ORF">D5281_02525</name>
</gene>
<dbReference type="RefSeq" id="WP_160558575.1">
    <property type="nucleotide sequence ID" value="NZ_QZDT01000002.1"/>
</dbReference>
<evidence type="ECO:0000256" key="2">
    <source>
        <dbReference type="ARBA" id="ARBA00017846"/>
    </source>
</evidence>
<sequence length="685" mass="77681">MKHSDNIIQLKGIGEKTAKLFYKLGIYTTEDLLNHYPRGYQAFKAPVKIAEGLGEELVTLELFLPASFKWKKVRNLVIGTGVGSDGRDNVSMTFFNTPYLKNKLTADSSYLFRGKIKAAQGRYHMEQPQIFTWKEYDERMGRLQPCYSLTAGLTDRTVAKAVTQALSAFEEEEYLPEDIRQEYGLIGRAEAIWQIHFPKDWDSLIEARKRLVFDEFFLFLLAVRKMKEYNEEFTTDYPMLETAWTGRLLESIPYRLTGAQLRVWKELEADLVSGTCMNRLVQGDVGSGKTILAFLCLLLTVSNGYQGALMAPTELLASQHFEQLCRMTEKYGLPFKPVLLTGSVGAASKRKIYQKIEEGEVNVIIGTHALIQEKLTYQKLALVITDEQHRFGVKQREILSEKGGRAHVLVMSATPIPRTLAIILYGDMHLSVVDELPANRLSVKNCVVGVSYREKAYEFIIKQVHMGKQVYVICPMVEAGEEGAEGLENVVDYSEKLRSRLPADIHVEMLHGKMKPGDKKRVMEAFGAGDIHVLVSTTVIEVGINVPNATVMMIENAERFGLAQLHQLRGRIGRGKDQSYCIFMSGSDKEESMERLQILNKSNDGFYIAQEDLKLRGPGDLFGIRQSGAMEFRIADIYQDAELLKKISMTVDRLLFEGRLETEKYGALKRYLNENARNYIDFRAI</sequence>
<keyword evidence="7 15" id="KW-0067">ATP-binding</keyword>
<comment type="similarity">
    <text evidence="1 15">Belongs to the helicase family. RecG subfamily.</text>
</comment>
<dbReference type="Pfam" id="PF00271">
    <property type="entry name" value="Helicase_C"/>
    <property type="match status" value="1"/>
</dbReference>
<organism evidence="18 19">
    <name type="scientific">Parablautia muri</name>
    <dbReference type="NCBI Taxonomy" id="2320879"/>
    <lineage>
        <taxon>Bacteria</taxon>
        <taxon>Bacillati</taxon>
        <taxon>Bacillota</taxon>
        <taxon>Clostridia</taxon>
        <taxon>Lachnospirales</taxon>
        <taxon>Lachnospiraceae</taxon>
        <taxon>Parablautia</taxon>
    </lineage>
</organism>
<evidence type="ECO:0000256" key="11">
    <source>
        <dbReference type="ARBA" id="ARBA00023235"/>
    </source>
</evidence>
<keyword evidence="9 15" id="KW-0233">DNA recombination</keyword>
<feature type="domain" description="Helicase C-terminal" evidence="17">
    <location>
        <begin position="452"/>
        <end position="614"/>
    </location>
</feature>
<dbReference type="InterPro" id="IPR045562">
    <property type="entry name" value="RecG_dom3_C"/>
</dbReference>
<dbReference type="InterPro" id="IPR047112">
    <property type="entry name" value="RecG/Mfd"/>
</dbReference>
<dbReference type="PROSITE" id="PS51194">
    <property type="entry name" value="HELICASE_CTER"/>
    <property type="match status" value="1"/>
</dbReference>
<dbReference type="AlphaFoldDB" id="A0A9X5BCH7"/>
<evidence type="ECO:0000313" key="18">
    <source>
        <dbReference type="EMBL" id="NBJ91489.1"/>
    </source>
</evidence>
<dbReference type="EC" id="5.6.2.4" evidence="13 15"/>
<name>A0A9X5BCH7_9FIRM</name>
<comment type="catalytic activity">
    <reaction evidence="12 15">
        <text>Couples ATP hydrolysis with the unwinding of duplex DNA by translocating in the 3'-5' direction.</text>
        <dbReference type="EC" id="5.6.2.4"/>
    </reaction>
</comment>
<dbReference type="SUPFAM" id="SSF50249">
    <property type="entry name" value="Nucleic acid-binding proteins"/>
    <property type="match status" value="1"/>
</dbReference>
<evidence type="ECO:0000256" key="6">
    <source>
        <dbReference type="ARBA" id="ARBA00022806"/>
    </source>
</evidence>
<evidence type="ECO:0000256" key="12">
    <source>
        <dbReference type="ARBA" id="ARBA00034617"/>
    </source>
</evidence>
<dbReference type="SMART" id="SM00490">
    <property type="entry name" value="HELICc"/>
    <property type="match status" value="1"/>
</dbReference>
<dbReference type="InterPro" id="IPR033454">
    <property type="entry name" value="RecG_wedge"/>
</dbReference>
<dbReference type="PANTHER" id="PTHR47964">
    <property type="entry name" value="ATP-DEPENDENT DNA HELICASE HOMOLOG RECG, CHLOROPLASTIC"/>
    <property type="match status" value="1"/>
</dbReference>
<dbReference type="SMART" id="SM00487">
    <property type="entry name" value="DEXDc"/>
    <property type="match status" value="1"/>
</dbReference>
<keyword evidence="10 15" id="KW-0234">DNA repair</keyword>
<reference evidence="18" key="1">
    <citation type="submission" date="2018-09" db="EMBL/GenBank/DDBJ databases">
        <title>Murine metabolic-syndrome-specific gut microbial biobank.</title>
        <authorList>
            <person name="Liu C."/>
        </authorList>
    </citation>
    <scope>NUCLEOTIDE SEQUENCE</scope>
    <source>
        <strain evidence="18">D42-62</strain>
    </source>
</reference>
<evidence type="ECO:0000256" key="10">
    <source>
        <dbReference type="ARBA" id="ARBA00023204"/>
    </source>
</evidence>
<keyword evidence="5 15" id="KW-0378">Hydrolase</keyword>